<comment type="caution">
    <text evidence="2">The sequence shown here is derived from an EMBL/GenBank/DDBJ whole genome shotgun (WGS) entry which is preliminary data.</text>
</comment>
<evidence type="ECO:0000313" key="2">
    <source>
        <dbReference type="EMBL" id="KAF0717694.1"/>
    </source>
</evidence>
<name>A0A6G0W0V5_APHCR</name>
<dbReference type="AlphaFoldDB" id="A0A6G0W0V5"/>
<gene>
    <name evidence="2" type="ORF">FWK35_00025654</name>
</gene>
<dbReference type="InterPro" id="IPR012337">
    <property type="entry name" value="RNaseH-like_sf"/>
</dbReference>
<feature type="compositionally biased region" description="Polar residues" evidence="1">
    <location>
        <begin position="50"/>
        <end position="69"/>
    </location>
</feature>
<dbReference type="SUPFAM" id="SSF88645">
    <property type="entry name" value="ssDNA viruses"/>
    <property type="match status" value="2"/>
</dbReference>
<keyword evidence="3" id="KW-1185">Reference proteome</keyword>
<sequence>QYIYLTERNRVVFFVERAQSCYSPDTTTKSTKNTDSNEQFRTDHQHVDNFDNNFSTSGNNMETPTSSSKRAADSPAGASFSKKSNMVLPGTASATASDSDTRNPSPENAVLPRPNHITTGYTSGFQPVCREHAWNTFIIRSTDSTLVSEPPKKKTKLNIRRQYHEDYLNIGFSWSGNVDDPRPWCLVCGEKLSNESMVPSKLKLHFSTKHSHLVDKNASYLQRLLKSETQQSAKMTKIVTISDTTQEASYLVAELVAKQMKPHTIAEKLILPACREIVKVLFGEEAEKEVLKIPVSDNTVSRRIEHMSEDIEEQVLRQSHESTDISGQAQLLIFIRIVSNEDIMENFLCCKTLSETTKGEDIFEIVDNYLKFANLLWEKCIGVCTDGAPAMTGSVKGFTSFAKKKNENIIFTHCFLHREALMTKTLVGDLREVLDQVVKVINFIKSSSLKSRLFEKNCDGMDSDNSKLHFHSAIRWLSRGRVLSRFYDLSEEIIVFLTMEESKYEFLGDDQWWTKVSFLTDIFENLNKLNTSMQGRNENILTSTDKMMAFNEKLTLWKTQVDQKKLTMFPRTAERDVDASLVSLISESIMLLKDKMIKYFPSINVEDYDWVRNPFSVSVNEVIGLTFVEEDNLISLKNDRTLKNDPEFPEISIKAITILLPFSTSYLCEQGFSAVTTIKSKKRERLQSVEEELRVALSTVRPRIKHLCSTLKGLHVVTTSLNHTPVEYPFLYLSPSEYRLVSTTPGSLCKHVKVNVVMRNPRTAFETNATTSSLATLNQNKFAVVALNLTNITRGVNYKYGFGTTNAMNPTSEYRLVSTTPGSLCKHVKTNATTSSLATLNQNKFAVVAHNLTNITRGVNYKYGFGTTNAMNPTSCSDDNAKYQEETIQAMYGCKYDGKPIFTGEFDGIPNSFFHLPFHNNNYYTMVADKGHSTKLGWPLLNELITKIDACFTTGKTIARYSYNLKLGLLGKPIEGVFNGISVSDTETEELRDDSYTKLFNSKRYFKPLECGQYIWRHGDDSAVAWA</sequence>
<feature type="region of interest" description="Disordered" evidence="1">
    <location>
        <begin position="23"/>
        <end position="117"/>
    </location>
</feature>
<feature type="non-terminal residue" evidence="2">
    <location>
        <position position="1027"/>
    </location>
</feature>
<feature type="compositionally biased region" description="Low complexity" evidence="1">
    <location>
        <begin position="25"/>
        <end position="37"/>
    </location>
</feature>
<reference evidence="2 3" key="1">
    <citation type="submission" date="2019-08" db="EMBL/GenBank/DDBJ databases">
        <title>Whole genome of Aphis craccivora.</title>
        <authorList>
            <person name="Voronova N.V."/>
            <person name="Shulinski R.S."/>
            <person name="Bandarenka Y.V."/>
            <person name="Zhorov D.G."/>
            <person name="Warner D."/>
        </authorList>
    </citation>
    <scope>NUCLEOTIDE SEQUENCE [LARGE SCALE GENOMIC DNA]</scope>
    <source>
        <strain evidence="2">180601</strain>
        <tissue evidence="2">Whole Body</tissue>
    </source>
</reference>
<evidence type="ECO:0000256" key="1">
    <source>
        <dbReference type="SAM" id="MobiDB-lite"/>
    </source>
</evidence>
<dbReference type="InterPro" id="IPR016184">
    <property type="entry name" value="Capsid/spike_ssDNA_virus"/>
</dbReference>
<dbReference type="PANTHER" id="PTHR45913:SF19">
    <property type="entry name" value="LOW QUALITY PROTEIN: ZINC FINGER BED DOMAIN-CONTAINING PROTEIN 5-LIKE"/>
    <property type="match status" value="1"/>
</dbReference>
<dbReference type="GO" id="GO:0005198">
    <property type="term" value="F:structural molecule activity"/>
    <property type="evidence" value="ECO:0007669"/>
    <property type="project" value="InterPro"/>
</dbReference>
<feature type="non-terminal residue" evidence="2">
    <location>
        <position position="1"/>
    </location>
</feature>
<dbReference type="Pfam" id="PF02336">
    <property type="entry name" value="Denso_VP4"/>
    <property type="match status" value="2"/>
</dbReference>
<dbReference type="Proteomes" id="UP000478052">
    <property type="component" value="Unassembled WGS sequence"/>
</dbReference>
<protein>
    <submittedName>
        <fullName evidence="2">Zinc finger BED domain-containing protein 5-like</fullName>
    </submittedName>
</protein>
<dbReference type="PANTHER" id="PTHR45913">
    <property type="entry name" value="EPM2A-INTERACTING PROTEIN 1"/>
    <property type="match status" value="1"/>
</dbReference>
<dbReference type="OrthoDB" id="6589528at2759"/>
<accession>A0A6G0W0V5</accession>
<dbReference type="EMBL" id="VUJU01009776">
    <property type="protein sequence ID" value="KAF0717694.1"/>
    <property type="molecule type" value="Genomic_DNA"/>
</dbReference>
<feature type="compositionally biased region" description="Polar residues" evidence="1">
    <location>
        <begin position="92"/>
        <end position="106"/>
    </location>
</feature>
<feature type="compositionally biased region" description="Basic and acidic residues" evidence="1">
    <location>
        <begin position="38"/>
        <end position="49"/>
    </location>
</feature>
<proteinExistence type="predicted"/>
<organism evidence="2 3">
    <name type="scientific">Aphis craccivora</name>
    <name type="common">Cowpea aphid</name>
    <dbReference type="NCBI Taxonomy" id="307492"/>
    <lineage>
        <taxon>Eukaryota</taxon>
        <taxon>Metazoa</taxon>
        <taxon>Ecdysozoa</taxon>
        <taxon>Arthropoda</taxon>
        <taxon>Hexapoda</taxon>
        <taxon>Insecta</taxon>
        <taxon>Pterygota</taxon>
        <taxon>Neoptera</taxon>
        <taxon>Paraneoptera</taxon>
        <taxon>Hemiptera</taxon>
        <taxon>Sternorrhyncha</taxon>
        <taxon>Aphidomorpha</taxon>
        <taxon>Aphidoidea</taxon>
        <taxon>Aphididae</taxon>
        <taxon>Aphidini</taxon>
        <taxon>Aphis</taxon>
        <taxon>Aphis</taxon>
    </lineage>
</organism>
<dbReference type="InterPro" id="IPR003433">
    <property type="entry name" value="Capsid_VP4_densovirus"/>
</dbReference>
<dbReference type="SUPFAM" id="SSF53098">
    <property type="entry name" value="Ribonuclease H-like"/>
    <property type="match status" value="1"/>
</dbReference>
<evidence type="ECO:0000313" key="3">
    <source>
        <dbReference type="Proteomes" id="UP000478052"/>
    </source>
</evidence>